<protein>
    <submittedName>
        <fullName evidence="1">Uncharacterized protein</fullName>
    </submittedName>
</protein>
<evidence type="ECO:0000313" key="1">
    <source>
        <dbReference type="EMBL" id="CUH83761.1"/>
    </source>
</evidence>
<sequence length="86" mass="9017">MKSKETATAQAALSQSLSVIRNVGEADLSDFLATTAPDEVHALVKKLRALATQLEAGLVARNGALSVIEGGADDAEVEDYFDNMPV</sequence>
<dbReference type="AlphaFoldDB" id="A0A0P1GN38"/>
<name>A0A0P1GN38_9RHOB</name>
<organism evidence="1 2">
    <name type="scientific">Thalassovita mediterranea</name>
    <dbReference type="NCBI Taxonomy" id="340021"/>
    <lineage>
        <taxon>Bacteria</taxon>
        <taxon>Pseudomonadati</taxon>
        <taxon>Pseudomonadota</taxon>
        <taxon>Alphaproteobacteria</taxon>
        <taxon>Rhodobacterales</taxon>
        <taxon>Roseobacteraceae</taxon>
        <taxon>Thalassovita</taxon>
    </lineage>
</organism>
<gene>
    <name evidence="1" type="ORF">TM5383_00962</name>
</gene>
<proteinExistence type="predicted"/>
<dbReference type="EMBL" id="CYSF01000006">
    <property type="protein sequence ID" value="CUH83761.1"/>
    <property type="molecule type" value="Genomic_DNA"/>
</dbReference>
<dbReference type="RefSeq" id="WP_058317900.1">
    <property type="nucleotide sequence ID" value="NZ_CYSF01000006.1"/>
</dbReference>
<evidence type="ECO:0000313" key="2">
    <source>
        <dbReference type="Proteomes" id="UP000051681"/>
    </source>
</evidence>
<keyword evidence="2" id="KW-1185">Reference proteome</keyword>
<dbReference type="Proteomes" id="UP000051681">
    <property type="component" value="Unassembled WGS sequence"/>
</dbReference>
<accession>A0A0P1GN38</accession>
<reference evidence="1 2" key="1">
    <citation type="submission" date="2015-09" db="EMBL/GenBank/DDBJ databases">
        <authorList>
            <consortium name="Swine Surveillance"/>
        </authorList>
    </citation>
    <scope>NUCLEOTIDE SEQUENCE [LARGE SCALE GENOMIC DNA]</scope>
    <source>
        <strain evidence="1 2">CECT 8383</strain>
    </source>
</reference>